<dbReference type="PRINTS" id="PR00469">
    <property type="entry name" value="PNDRDTASEII"/>
</dbReference>
<dbReference type="PRINTS" id="PR00368">
    <property type="entry name" value="FADPNR"/>
</dbReference>
<dbReference type="InterPro" id="IPR036188">
    <property type="entry name" value="FAD/NAD-bd_sf"/>
</dbReference>
<evidence type="ECO:0000256" key="1">
    <source>
        <dbReference type="ARBA" id="ARBA00022630"/>
    </source>
</evidence>
<gene>
    <name evidence="5" type="ORF">FHR75_001641</name>
</gene>
<dbReference type="Gene3D" id="3.50.50.60">
    <property type="entry name" value="FAD/NAD(P)-binding domain"/>
    <property type="match status" value="2"/>
</dbReference>
<dbReference type="Proteomes" id="UP000533269">
    <property type="component" value="Unassembled WGS sequence"/>
</dbReference>
<dbReference type="InterPro" id="IPR050097">
    <property type="entry name" value="Ferredoxin-NADP_redctase_2"/>
</dbReference>
<dbReference type="GO" id="GO:0004791">
    <property type="term" value="F:thioredoxin-disulfide reductase (NADPH) activity"/>
    <property type="evidence" value="ECO:0007669"/>
    <property type="project" value="UniProtKB-EC"/>
</dbReference>
<comment type="catalytic activity">
    <reaction evidence="3">
        <text>[thioredoxin]-dithiol + NADP(+) = [thioredoxin]-disulfide + NADPH + H(+)</text>
        <dbReference type="Rhea" id="RHEA:20345"/>
        <dbReference type="Rhea" id="RHEA-COMP:10698"/>
        <dbReference type="Rhea" id="RHEA-COMP:10700"/>
        <dbReference type="ChEBI" id="CHEBI:15378"/>
        <dbReference type="ChEBI" id="CHEBI:29950"/>
        <dbReference type="ChEBI" id="CHEBI:50058"/>
        <dbReference type="ChEBI" id="CHEBI:57783"/>
        <dbReference type="ChEBI" id="CHEBI:58349"/>
        <dbReference type="EC" id="1.8.1.9"/>
    </reaction>
</comment>
<reference evidence="5 6" key="1">
    <citation type="submission" date="2020-08" db="EMBL/GenBank/DDBJ databases">
        <title>The Agave Microbiome: Exploring the role of microbial communities in plant adaptations to desert environments.</title>
        <authorList>
            <person name="Partida-Martinez L.P."/>
        </authorList>
    </citation>
    <scope>NUCLEOTIDE SEQUENCE [LARGE SCALE GENOMIC DNA]</scope>
    <source>
        <strain evidence="5 6">AS2.23</strain>
    </source>
</reference>
<keyword evidence="2" id="KW-0560">Oxidoreductase</keyword>
<feature type="domain" description="FAD/NAD(P)-binding" evidence="4">
    <location>
        <begin position="12"/>
        <end position="289"/>
    </location>
</feature>
<keyword evidence="1" id="KW-0285">Flavoprotein</keyword>
<comment type="caution">
    <text evidence="5">The sequence shown here is derived from an EMBL/GenBank/DDBJ whole genome shotgun (WGS) entry which is preliminary data.</text>
</comment>
<evidence type="ECO:0000256" key="2">
    <source>
        <dbReference type="ARBA" id="ARBA00023002"/>
    </source>
</evidence>
<proteinExistence type="predicted"/>
<dbReference type="SUPFAM" id="SSF51905">
    <property type="entry name" value="FAD/NAD(P)-binding domain"/>
    <property type="match status" value="1"/>
</dbReference>
<evidence type="ECO:0000256" key="3">
    <source>
        <dbReference type="ARBA" id="ARBA00048132"/>
    </source>
</evidence>
<dbReference type="PANTHER" id="PTHR48105">
    <property type="entry name" value="THIOREDOXIN REDUCTASE 1-RELATED-RELATED"/>
    <property type="match status" value="1"/>
</dbReference>
<dbReference type="InterPro" id="IPR023753">
    <property type="entry name" value="FAD/NAD-binding_dom"/>
</dbReference>
<organism evidence="5 6">
    <name type="scientific">Kineococcus radiotolerans</name>
    <dbReference type="NCBI Taxonomy" id="131568"/>
    <lineage>
        <taxon>Bacteria</taxon>
        <taxon>Bacillati</taxon>
        <taxon>Actinomycetota</taxon>
        <taxon>Actinomycetes</taxon>
        <taxon>Kineosporiales</taxon>
        <taxon>Kineosporiaceae</taxon>
        <taxon>Kineococcus</taxon>
    </lineage>
</organism>
<dbReference type="EMBL" id="JACHVY010000001">
    <property type="protein sequence ID" value="MBB2900853.1"/>
    <property type="molecule type" value="Genomic_DNA"/>
</dbReference>
<dbReference type="AlphaFoldDB" id="A0A7W4TLP7"/>
<dbReference type="Pfam" id="PF07992">
    <property type="entry name" value="Pyr_redox_2"/>
    <property type="match status" value="1"/>
</dbReference>
<dbReference type="RefSeq" id="WP_183390925.1">
    <property type="nucleotide sequence ID" value="NZ_JACHVY010000001.1"/>
</dbReference>
<accession>A0A7W4TLP7</accession>
<evidence type="ECO:0000259" key="4">
    <source>
        <dbReference type="Pfam" id="PF07992"/>
    </source>
</evidence>
<evidence type="ECO:0000313" key="5">
    <source>
        <dbReference type="EMBL" id="MBB2900853.1"/>
    </source>
</evidence>
<protein>
    <submittedName>
        <fullName evidence="5">Thioredoxin reductase</fullName>
    </submittedName>
</protein>
<sequence>MNPVNPPDLECDVVVVGAGAAGTAGAIALARSLRSVVVVDAGEPRNAVSDHAHNVLGREGVRPLDLLAAGRAEAEDYGVRFLDDRAVVARRAGNRIELVLLGGATVRARRLLLASGLVDELPDVPGLREFWGSSVLHCPYCHGWEVRGQRIGVLGRGPNSLHQVLLFRQLSPHVTLFRHTMDELPAEDRAQLDALGVEVREGRVRGVSGTDGNLVVDLDGSPVGVQALVVAPRFRVRGDLFAQLGGELTPHPLGEFVATRPGGATDVPGVWAAGNVADLAAMVSVASGAGVLAGASINADLVAEDARRAVALPVA</sequence>
<evidence type="ECO:0000313" key="6">
    <source>
        <dbReference type="Proteomes" id="UP000533269"/>
    </source>
</evidence>
<name>A0A7W4TLP7_KINRA</name>
<reference evidence="5 6" key="2">
    <citation type="submission" date="2020-08" db="EMBL/GenBank/DDBJ databases">
        <authorList>
            <person name="Partida-Martinez L."/>
            <person name="Huntemann M."/>
            <person name="Clum A."/>
            <person name="Wang J."/>
            <person name="Palaniappan K."/>
            <person name="Ritter S."/>
            <person name="Chen I.-M."/>
            <person name="Stamatis D."/>
            <person name="Reddy T."/>
            <person name="O'Malley R."/>
            <person name="Daum C."/>
            <person name="Shapiro N."/>
            <person name="Ivanova N."/>
            <person name="Kyrpides N."/>
            <person name="Woyke T."/>
        </authorList>
    </citation>
    <scope>NUCLEOTIDE SEQUENCE [LARGE SCALE GENOMIC DNA]</scope>
    <source>
        <strain evidence="5 6">AS2.23</strain>
    </source>
</reference>